<dbReference type="PANTHER" id="PTHR31050">
    <property type="entry name" value="OS08G0413200 PROTEIN"/>
    <property type="match status" value="1"/>
</dbReference>
<dbReference type="AlphaFoldDB" id="A0AAP0QED4"/>
<comment type="caution">
    <text evidence="1">The sequence shown here is derived from an EMBL/GenBank/DDBJ whole genome shotgun (WGS) entry which is preliminary data.</text>
</comment>
<name>A0AAP0QED4_9ROSI</name>
<accession>A0AAP0QED4</accession>
<evidence type="ECO:0008006" key="3">
    <source>
        <dbReference type="Google" id="ProtNLM"/>
    </source>
</evidence>
<gene>
    <name evidence="1" type="ORF">WN944_019835</name>
</gene>
<keyword evidence="2" id="KW-1185">Reference proteome</keyword>
<dbReference type="InterPro" id="IPR010683">
    <property type="entry name" value="DUF1262"/>
</dbReference>
<dbReference type="PANTHER" id="PTHR31050:SF3">
    <property type="entry name" value="OS08G0412800 PROTEIN"/>
    <property type="match status" value="1"/>
</dbReference>
<proteinExistence type="predicted"/>
<protein>
    <recommendedName>
        <fullName evidence="3">Insecticidal crystal toxin domain-containing protein</fullName>
    </recommendedName>
</protein>
<dbReference type="EMBL" id="JBCGBO010000007">
    <property type="protein sequence ID" value="KAK9188432.1"/>
    <property type="molecule type" value="Genomic_DNA"/>
</dbReference>
<dbReference type="Proteomes" id="UP001428341">
    <property type="component" value="Unassembled WGS sequence"/>
</dbReference>
<evidence type="ECO:0000313" key="2">
    <source>
        <dbReference type="Proteomes" id="UP001428341"/>
    </source>
</evidence>
<sequence length="398" mass="45659">MYVTRPLSMYKKFPSALSLPPPEGPNSGILVILDEETEPTCCFGLCKSNELRELPFPQNKDLRTYYTTNSGAGQLSQTQYHYTRVVFIPVLDQPLSSNQYYAIQPRGRHKGEAFTSSTEEDMTTCCFCYFVNDRKPQPFDPNNIYQQIEVCNYKRRGFSAKSVAPDGLPPKFLSRKGWNLEIKTPRNFNLGEAPGLDAALRARLPDFDSLPLSSKTSRPVVVGKWYCPFFFIKESSISLKEQMNVSMYYEMTLEQRWEQILSCGNSYNEDNCAVVDVTVQTELVSLAGDMEAVPHDNINVVDGVIWFRTSNNVGEEISLGLSTKITERMKWEQERFGFIGENEGQVSVKRVEEFRGVGDWRKFGCYVLVERFVLKRMDGSLVLTYDFKHSHQIRTKWE</sequence>
<dbReference type="Pfam" id="PF06880">
    <property type="entry name" value="DUF1262"/>
    <property type="match status" value="1"/>
</dbReference>
<reference evidence="1 2" key="1">
    <citation type="submission" date="2024-05" db="EMBL/GenBank/DDBJ databases">
        <title>Haplotype-resolved chromosome-level genome assembly of Huyou (Citrus changshanensis).</title>
        <authorList>
            <person name="Miao C."/>
            <person name="Chen W."/>
            <person name="Wu Y."/>
            <person name="Wang L."/>
            <person name="Zhao S."/>
            <person name="Grierson D."/>
            <person name="Xu C."/>
            <person name="Chen K."/>
        </authorList>
    </citation>
    <scope>NUCLEOTIDE SEQUENCE [LARGE SCALE GENOMIC DNA]</scope>
    <source>
        <strain evidence="1">01-14</strain>
        <tissue evidence="1">Leaf</tissue>
    </source>
</reference>
<evidence type="ECO:0000313" key="1">
    <source>
        <dbReference type="EMBL" id="KAK9188432.1"/>
    </source>
</evidence>
<organism evidence="1 2">
    <name type="scientific">Citrus x changshan-huyou</name>
    <dbReference type="NCBI Taxonomy" id="2935761"/>
    <lineage>
        <taxon>Eukaryota</taxon>
        <taxon>Viridiplantae</taxon>
        <taxon>Streptophyta</taxon>
        <taxon>Embryophyta</taxon>
        <taxon>Tracheophyta</taxon>
        <taxon>Spermatophyta</taxon>
        <taxon>Magnoliopsida</taxon>
        <taxon>eudicotyledons</taxon>
        <taxon>Gunneridae</taxon>
        <taxon>Pentapetalae</taxon>
        <taxon>rosids</taxon>
        <taxon>malvids</taxon>
        <taxon>Sapindales</taxon>
        <taxon>Rutaceae</taxon>
        <taxon>Aurantioideae</taxon>
        <taxon>Citrus</taxon>
    </lineage>
</organism>